<comment type="similarity">
    <text evidence="2 8">Belongs to the 4-toluene sulfonate uptake permease (TSUP) (TC 2.A.102) family.</text>
</comment>
<feature type="transmembrane region" description="Helical" evidence="8">
    <location>
        <begin position="47"/>
        <end position="66"/>
    </location>
</feature>
<dbReference type="Pfam" id="PF01925">
    <property type="entry name" value="TauE"/>
    <property type="match status" value="1"/>
</dbReference>
<feature type="transmembrane region" description="Helical" evidence="8">
    <location>
        <begin position="157"/>
        <end position="176"/>
    </location>
</feature>
<keyword evidence="3" id="KW-0813">Transport</keyword>
<evidence type="ECO:0000313" key="10">
    <source>
        <dbReference type="Proteomes" id="UP000250744"/>
    </source>
</evidence>
<evidence type="ECO:0000256" key="5">
    <source>
        <dbReference type="ARBA" id="ARBA00022692"/>
    </source>
</evidence>
<dbReference type="GO" id="GO:0005886">
    <property type="term" value="C:plasma membrane"/>
    <property type="evidence" value="ECO:0007669"/>
    <property type="project" value="UniProtKB-SubCell"/>
</dbReference>
<evidence type="ECO:0000256" key="2">
    <source>
        <dbReference type="ARBA" id="ARBA00009142"/>
    </source>
</evidence>
<keyword evidence="4 8" id="KW-1003">Cell membrane</keyword>
<feature type="transmembrane region" description="Helical" evidence="8">
    <location>
        <begin position="131"/>
        <end position="151"/>
    </location>
</feature>
<evidence type="ECO:0000256" key="3">
    <source>
        <dbReference type="ARBA" id="ARBA00022448"/>
    </source>
</evidence>
<dbReference type="OrthoDB" id="554695at2"/>
<sequence length="252" mass="26733">MELDLSILILLGLAGFAAGFVDSIAGGGGLISIPALLATGMPPTMALATNKLQSSFGAFTATLYFWRRGLIKLSTMKLPILCTFVGSALGTILVQRVDSGFLSQLLPFLLMAFAIYFLLSPRISNDDSERRLSHCAFALLIGTTVGFYDGFFGPGTGSFFAFAFVALAGFGLVKATAHTKLLNLTSNLASLLFFTFAGQVLWSAGLVMAAGQIIGARLGSKLVISQGTRLIKPLLVSVSMIICARLIWQQYA</sequence>
<evidence type="ECO:0000313" key="9">
    <source>
        <dbReference type="EMBL" id="RAU18449.1"/>
    </source>
</evidence>
<organism evidence="9 10">
    <name type="scientific">Nitrincola tibetensis</name>
    <dbReference type="NCBI Taxonomy" id="2219697"/>
    <lineage>
        <taxon>Bacteria</taxon>
        <taxon>Pseudomonadati</taxon>
        <taxon>Pseudomonadota</taxon>
        <taxon>Gammaproteobacteria</taxon>
        <taxon>Oceanospirillales</taxon>
        <taxon>Oceanospirillaceae</taxon>
        <taxon>Nitrincola</taxon>
    </lineage>
</organism>
<dbReference type="PANTHER" id="PTHR30269:SF0">
    <property type="entry name" value="MEMBRANE TRANSPORTER PROTEIN YFCA-RELATED"/>
    <property type="match status" value="1"/>
</dbReference>
<dbReference type="InterPro" id="IPR052017">
    <property type="entry name" value="TSUP"/>
</dbReference>
<keyword evidence="7 8" id="KW-0472">Membrane</keyword>
<dbReference type="RefSeq" id="WP_112158558.1">
    <property type="nucleotide sequence ID" value="NZ_QKRX01000004.1"/>
</dbReference>
<dbReference type="PANTHER" id="PTHR30269">
    <property type="entry name" value="TRANSMEMBRANE PROTEIN YFCA"/>
    <property type="match status" value="1"/>
</dbReference>
<dbReference type="Proteomes" id="UP000250744">
    <property type="component" value="Unassembled WGS sequence"/>
</dbReference>
<dbReference type="AlphaFoldDB" id="A0A364NMX0"/>
<gene>
    <name evidence="9" type="ORF">DN062_06655</name>
</gene>
<accession>A0A364NMX0</accession>
<evidence type="ECO:0000256" key="4">
    <source>
        <dbReference type="ARBA" id="ARBA00022475"/>
    </source>
</evidence>
<reference evidence="9 10" key="1">
    <citation type="submission" date="2018-06" db="EMBL/GenBank/DDBJ databases">
        <title>Nitrincola tibetense sp. nov., isolated from Lake XuguoCo on Tibetan Plateau.</title>
        <authorList>
            <person name="Xing P."/>
        </authorList>
    </citation>
    <scope>NUCLEOTIDE SEQUENCE [LARGE SCALE GENOMIC DNA]</scope>
    <source>
        <strain evidence="10">xg18</strain>
    </source>
</reference>
<feature type="transmembrane region" description="Helical" evidence="8">
    <location>
        <begin position="230"/>
        <end position="248"/>
    </location>
</feature>
<dbReference type="EMBL" id="QKRX01000004">
    <property type="protein sequence ID" value="RAU18449.1"/>
    <property type="molecule type" value="Genomic_DNA"/>
</dbReference>
<comment type="caution">
    <text evidence="9">The sequence shown here is derived from an EMBL/GenBank/DDBJ whole genome shotgun (WGS) entry which is preliminary data.</text>
</comment>
<keyword evidence="6 8" id="KW-1133">Transmembrane helix</keyword>
<dbReference type="InterPro" id="IPR002781">
    <property type="entry name" value="TM_pro_TauE-like"/>
</dbReference>
<comment type="subcellular location">
    <subcellularLocation>
        <location evidence="1 8">Cell membrane</location>
        <topology evidence="1 8">Multi-pass membrane protein</topology>
    </subcellularLocation>
</comment>
<proteinExistence type="inferred from homology"/>
<evidence type="ECO:0000256" key="6">
    <source>
        <dbReference type="ARBA" id="ARBA00022989"/>
    </source>
</evidence>
<protein>
    <recommendedName>
        <fullName evidence="8">Probable membrane transporter protein</fullName>
    </recommendedName>
</protein>
<evidence type="ECO:0000256" key="8">
    <source>
        <dbReference type="RuleBase" id="RU363041"/>
    </source>
</evidence>
<feature type="transmembrane region" description="Helical" evidence="8">
    <location>
        <begin position="78"/>
        <end position="95"/>
    </location>
</feature>
<feature type="transmembrane region" description="Helical" evidence="8">
    <location>
        <begin position="101"/>
        <end position="119"/>
    </location>
</feature>
<keyword evidence="10" id="KW-1185">Reference proteome</keyword>
<evidence type="ECO:0000256" key="1">
    <source>
        <dbReference type="ARBA" id="ARBA00004651"/>
    </source>
</evidence>
<feature type="transmembrane region" description="Helical" evidence="8">
    <location>
        <begin position="188"/>
        <end position="210"/>
    </location>
</feature>
<name>A0A364NMX0_9GAMM</name>
<evidence type="ECO:0000256" key="7">
    <source>
        <dbReference type="ARBA" id="ARBA00023136"/>
    </source>
</evidence>
<keyword evidence="5 8" id="KW-0812">Transmembrane</keyword>